<proteinExistence type="predicted"/>
<gene>
    <name evidence="1" type="ORF">LCGC14_1035560</name>
</gene>
<comment type="caution">
    <text evidence="1">The sequence shown here is derived from an EMBL/GenBank/DDBJ whole genome shotgun (WGS) entry which is preliminary data.</text>
</comment>
<accession>A0A0F9QBI7</accession>
<reference evidence="1" key="1">
    <citation type="journal article" date="2015" name="Nature">
        <title>Complex archaea that bridge the gap between prokaryotes and eukaryotes.</title>
        <authorList>
            <person name="Spang A."/>
            <person name="Saw J.H."/>
            <person name="Jorgensen S.L."/>
            <person name="Zaremba-Niedzwiedzka K."/>
            <person name="Martijn J."/>
            <person name="Lind A.E."/>
            <person name="van Eijk R."/>
            <person name="Schleper C."/>
            <person name="Guy L."/>
            <person name="Ettema T.J."/>
        </authorList>
    </citation>
    <scope>NUCLEOTIDE SEQUENCE</scope>
</reference>
<sequence>MGYQKNIIPEAVRRLDFSGISGTFADLGAELSDPLRILQFKNTTDVTAEITIDGTNVNFEIPTNSFDLYDLSANNAPDEMALLRAGIQLQVRRPAAELDPTEGAVIVQTWIGEV</sequence>
<name>A0A0F9QBI7_9ZZZZ</name>
<protein>
    <submittedName>
        <fullName evidence="1">Uncharacterized protein</fullName>
    </submittedName>
</protein>
<evidence type="ECO:0000313" key="1">
    <source>
        <dbReference type="EMBL" id="KKN10536.1"/>
    </source>
</evidence>
<organism evidence="1">
    <name type="scientific">marine sediment metagenome</name>
    <dbReference type="NCBI Taxonomy" id="412755"/>
    <lineage>
        <taxon>unclassified sequences</taxon>
        <taxon>metagenomes</taxon>
        <taxon>ecological metagenomes</taxon>
    </lineage>
</organism>
<dbReference type="AlphaFoldDB" id="A0A0F9QBI7"/>
<dbReference type="EMBL" id="LAZR01004235">
    <property type="protein sequence ID" value="KKN10536.1"/>
    <property type="molecule type" value="Genomic_DNA"/>
</dbReference>